<sequence>MIVSWNVTNSCNMYCEHCYRDAKDKAQGELTLAEGKKLLEEIAAAHFKVIIFSGGEPLMRPDIYELIQYASSLKLRPVLGSNGTLISSAVAQRLKSAGACCIGISLDSLDKMKHDNFRKFDGGWTQAVKGMKNCKAANLPFQIHTTVMKWNMDEIIALTDFAVAMGACGHYTFFLVPTGRGVNIEKESLSEQEYENLLRSIMLKQKQVKIQLKPTCAPQFMRIAKELNVKTRFTKGCLAGISYCIINPIGNVQPCAYLDLLIGNVREKPFDKIWNESPILNKLRTAKYEGKCGSCEHKDICGGCRARASFYNNGNYMGEEKFCAYHR</sequence>
<keyword evidence="2" id="KW-0004">4Fe-4S</keyword>
<keyword evidence="3" id="KW-0949">S-adenosyl-L-methionine</keyword>
<dbReference type="GO" id="GO:0046872">
    <property type="term" value="F:metal ion binding"/>
    <property type="evidence" value="ECO:0007669"/>
    <property type="project" value="UniProtKB-KW"/>
</dbReference>
<dbReference type="PANTHER" id="PTHR11228:SF7">
    <property type="entry name" value="PQQA PEPTIDE CYCLASE"/>
    <property type="match status" value="1"/>
</dbReference>
<name>A0A1V4IH23_9CLOT</name>
<dbReference type="STRING" id="1450648.CLORY_33740"/>
<protein>
    <submittedName>
        <fullName evidence="8">Antilisterial bacteriocin subtilosin biosynthesis protein AlbA</fullName>
    </submittedName>
</protein>
<dbReference type="InterPro" id="IPR007197">
    <property type="entry name" value="rSAM"/>
</dbReference>
<dbReference type="AlphaFoldDB" id="A0A1V4IH23"/>
<dbReference type="RefSeq" id="WP_079426641.1">
    <property type="nucleotide sequence ID" value="NZ_MZGV01000047.1"/>
</dbReference>
<dbReference type="CDD" id="cd21123">
    <property type="entry name" value="SPASM_MftC-like"/>
    <property type="match status" value="1"/>
</dbReference>
<evidence type="ECO:0000256" key="1">
    <source>
        <dbReference type="ARBA" id="ARBA00001966"/>
    </source>
</evidence>
<evidence type="ECO:0000313" key="8">
    <source>
        <dbReference type="EMBL" id="OPJ59288.1"/>
    </source>
</evidence>
<dbReference type="GO" id="GO:0051539">
    <property type="term" value="F:4 iron, 4 sulfur cluster binding"/>
    <property type="evidence" value="ECO:0007669"/>
    <property type="project" value="UniProtKB-KW"/>
</dbReference>
<feature type="domain" description="Radical SAM core" evidence="7">
    <location>
        <begin position="1"/>
        <end position="213"/>
    </location>
</feature>
<evidence type="ECO:0000313" key="9">
    <source>
        <dbReference type="Proteomes" id="UP000190080"/>
    </source>
</evidence>
<dbReference type="InterPro" id="IPR013785">
    <property type="entry name" value="Aldolase_TIM"/>
</dbReference>
<organism evidence="8 9">
    <name type="scientific">Clostridium oryzae</name>
    <dbReference type="NCBI Taxonomy" id="1450648"/>
    <lineage>
        <taxon>Bacteria</taxon>
        <taxon>Bacillati</taxon>
        <taxon>Bacillota</taxon>
        <taxon>Clostridia</taxon>
        <taxon>Eubacteriales</taxon>
        <taxon>Clostridiaceae</taxon>
        <taxon>Clostridium</taxon>
    </lineage>
</organism>
<dbReference type="SFLD" id="SFLDS00029">
    <property type="entry name" value="Radical_SAM"/>
    <property type="match status" value="1"/>
</dbReference>
<gene>
    <name evidence="8" type="primary">albA_4</name>
    <name evidence="8" type="ORF">CLORY_33740</name>
</gene>
<evidence type="ECO:0000256" key="3">
    <source>
        <dbReference type="ARBA" id="ARBA00022691"/>
    </source>
</evidence>
<evidence type="ECO:0000256" key="4">
    <source>
        <dbReference type="ARBA" id="ARBA00022723"/>
    </source>
</evidence>
<dbReference type="Gene3D" id="3.20.20.70">
    <property type="entry name" value="Aldolase class I"/>
    <property type="match status" value="1"/>
</dbReference>
<dbReference type="Proteomes" id="UP000190080">
    <property type="component" value="Unassembled WGS sequence"/>
</dbReference>
<evidence type="ECO:0000256" key="6">
    <source>
        <dbReference type="ARBA" id="ARBA00023014"/>
    </source>
</evidence>
<accession>A0A1V4IH23</accession>
<dbReference type="Pfam" id="PF13186">
    <property type="entry name" value="SPASM"/>
    <property type="match status" value="1"/>
</dbReference>
<evidence type="ECO:0000256" key="5">
    <source>
        <dbReference type="ARBA" id="ARBA00023004"/>
    </source>
</evidence>
<evidence type="ECO:0000259" key="7">
    <source>
        <dbReference type="PROSITE" id="PS51918"/>
    </source>
</evidence>
<keyword evidence="9" id="KW-1185">Reference proteome</keyword>
<dbReference type="PROSITE" id="PS51918">
    <property type="entry name" value="RADICAL_SAM"/>
    <property type="match status" value="1"/>
</dbReference>
<comment type="caution">
    <text evidence="8">The sequence shown here is derived from an EMBL/GenBank/DDBJ whole genome shotgun (WGS) entry which is preliminary data.</text>
</comment>
<dbReference type="PANTHER" id="PTHR11228">
    <property type="entry name" value="RADICAL SAM DOMAIN PROTEIN"/>
    <property type="match status" value="1"/>
</dbReference>
<keyword evidence="6" id="KW-0411">Iron-sulfur</keyword>
<dbReference type="NCBIfam" id="TIGR04055">
    <property type="entry name" value="rSAM_NirJ2"/>
    <property type="match status" value="1"/>
</dbReference>
<dbReference type="OrthoDB" id="7021155at2"/>
<dbReference type="InterPro" id="IPR023885">
    <property type="entry name" value="4Fe4S-binding_SPASM_dom"/>
</dbReference>
<keyword evidence="4" id="KW-0479">Metal-binding</keyword>
<dbReference type="InterPro" id="IPR058240">
    <property type="entry name" value="rSAM_sf"/>
</dbReference>
<dbReference type="EMBL" id="MZGV01000047">
    <property type="protein sequence ID" value="OPJ59288.1"/>
    <property type="molecule type" value="Genomic_DNA"/>
</dbReference>
<keyword evidence="5" id="KW-0408">Iron</keyword>
<dbReference type="GO" id="GO:0003824">
    <property type="term" value="F:catalytic activity"/>
    <property type="evidence" value="ECO:0007669"/>
    <property type="project" value="InterPro"/>
</dbReference>
<dbReference type="SFLD" id="SFLDG01386">
    <property type="entry name" value="main_SPASM_domain-containing"/>
    <property type="match status" value="1"/>
</dbReference>
<dbReference type="SFLD" id="SFLDG01067">
    <property type="entry name" value="SPASM/twitch_domain_containing"/>
    <property type="match status" value="1"/>
</dbReference>
<evidence type="ECO:0000256" key="2">
    <source>
        <dbReference type="ARBA" id="ARBA00022485"/>
    </source>
</evidence>
<dbReference type="InterPro" id="IPR017200">
    <property type="entry name" value="PqqE-like"/>
</dbReference>
<reference evidence="8 9" key="1">
    <citation type="submission" date="2017-03" db="EMBL/GenBank/DDBJ databases">
        <title>Genome sequence of Clostridium oryzae DSM 28571.</title>
        <authorList>
            <person name="Poehlein A."/>
            <person name="Daniel R."/>
        </authorList>
    </citation>
    <scope>NUCLEOTIDE SEQUENCE [LARGE SCALE GENOMIC DNA]</scope>
    <source>
        <strain evidence="8 9">DSM 28571</strain>
    </source>
</reference>
<dbReference type="PIRSF" id="PIRSF037420">
    <property type="entry name" value="PQQ_syn_pqqE"/>
    <property type="match status" value="1"/>
</dbReference>
<dbReference type="Pfam" id="PF04055">
    <property type="entry name" value="Radical_SAM"/>
    <property type="match status" value="1"/>
</dbReference>
<proteinExistence type="predicted"/>
<dbReference type="SUPFAM" id="SSF102114">
    <property type="entry name" value="Radical SAM enzymes"/>
    <property type="match status" value="1"/>
</dbReference>
<dbReference type="NCBIfam" id="TIGR04085">
    <property type="entry name" value="rSAM_more_4Fe4S"/>
    <property type="match status" value="1"/>
</dbReference>
<dbReference type="CDD" id="cd01335">
    <property type="entry name" value="Radical_SAM"/>
    <property type="match status" value="1"/>
</dbReference>
<dbReference type="InterPro" id="IPR027633">
    <property type="entry name" value="rSAM_NirJ2"/>
</dbReference>
<dbReference type="InterPro" id="IPR050377">
    <property type="entry name" value="Radical_SAM_PqqE_MftC-like"/>
</dbReference>
<comment type="cofactor">
    <cofactor evidence="1">
        <name>[4Fe-4S] cluster</name>
        <dbReference type="ChEBI" id="CHEBI:49883"/>
    </cofactor>
</comment>